<evidence type="ECO:0000256" key="2">
    <source>
        <dbReference type="SAM" id="SignalP"/>
    </source>
</evidence>
<organism evidence="3 4">
    <name type="scientific">Corallincola holothuriorum</name>
    <dbReference type="NCBI Taxonomy" id="2282215"/>
    <lineage>
        <taxon>Bacteria</taxon>
        <taxon>Pseudomonadati</taxon>
        <taxon>Pseudomonadota</taxon>
        <taxon>Gammaproteobacteria</taxon>
        <taxon>Alteromonadales</taxon>
        <taxon>Psychromonadaceae</taxon>
        <taxon>Corallincola</taxon>
    </lineage>
</organism>
<sequence>MDNSAFHRLKRFIVTLPLIAFSLNTFAAPPADEATLARYDRDSELVPLGEPDNPFSALKLEALTPQTKGVVILVPDWGSQPDEQFGVGYLRRMLPSHGWVTLAITPPPVVDSENHVSPLDKTDEIDPSRSAPDPLKPYQADEWLSEESRQQQIEAYKTALLQRMEATVKVSSQYPGFYLVIAQGSSAGWLAQLYAEEKLAPADAFVTIGAYLPEHQLNRTLATAMAKTSIPVLDLYSRYDNRWVQDTVTLRPQLANKYFKLHYRQRELFGDVAFSRSDERLWKEIYGWLTYLGW</sequence>
<keyword evidence="4" id="KW-1185">Reference proteome</keyword>
<dbReference type="Proteomes" id="UP000252558">
    <property type="component" value="Unassembled WGS sequence"/>
</dbReference>
<proteinExistence type="predicted"/>
<dbReference type="Pfam" id="PF12048">
    <property type="entry name" value="DUF3530"/>
    <property type="match status" value="1"/>
</dbReference>
<feature type="chain" id="PRO_5017057933" evidence="2">
    <location>
        <begin position="28"/>
        <end position="294"/>
    </location>
</feature>
<feature type="signal peptide" evidence="2">
    <location>
        <begin position="1"/>
        <end position="27"/>
    </location>
</feature>
<feature type="region of interest" description="Disordered" evidence="1">
    <location>
        <begin position="112"/>
        <end position="134"/>
    </location>
</feature>
<dbReference type="OrthoDB" id="9776279at2"/>
<dbReference type="EMBL" id="QPID01000005">
    <property type="protein sequence ID" value="RCU49953.1"/>
    <property type="molecule type" value="Genomic_DNA"/>
</dbReference>
<gene>
    <name evidence="3" type="ORF">DU002_10020</name>
</gene>
<comment type="caution">
    <text evidence="3">The sequence shown here is derived from an EMBL/GenBank/DDBJ whole genome shotgun (WGS) entry which is preliminary data.</text>
</comment>
<evidence type="ECO:0000313" key="3">
    <source>
        <dbReference type="EMBL" id="RCU49953.1"/>
    </source>
</evidence>
<dbReference type="InterPro" id="IPR022529">
    <property type="entry name" value="DUF3530"/>
</dbReference>
<protein>
    <submittedName>
        <fullName evidence="3">DUF3530 family protein</fullName>
    </submittedName>
</protein>
<evidence type="ECO:0000313" key="4">
    <source>
        <dbReference type="Proteomes" id="UP000252558"/>
    </source>
</evidence>
<dbReference type="RefSeq" id="WP_114338240.1">
    <property type="nucleotide sequence ID" value="NZ_QPID01000005.1"/>
</dbReference>
<accession>A0A368NJ95</accession>
<keyword evidence="2" id="KW-0732">Signal</keyword>
<reference evidence="3 4" key="1">
    <citation type="submission" date="2018-07" db="EMBL/GenBank/DDBJ databases">
        <title>Corallincola holothuriorum sp. nov., a new facultative anaerobe isolated from sea cucumber Apostichopus japonicus.</title>
        <authorList>
            <person name="Xia H."/>
        </authorList>
    </citation>
    <scope>NUCLEOTIDE SEQUENCE [LARGE SCALE GENOMIC DNA]</scope>
    <source>
        <strain evidence="3 4">C4</strain>
    </source>
</reference>
<feature type="compositionally biased region" description="Basic and acidic residues" evidence="1">
    <location>
        <begin position="112"/>
        <end position="127"/>
    </location>
</feature>
<evidence type="ECO:0000256" key="1">
    <source>
        <dbReference type="SAM" id="MobiDB-lite"/>
    </source>
</evidence>
<dbReference type="AlphaFoldDB" id="A0A368NJ95"/>
<name>A0A368NJ95_9GAMM</name>